<dbReference type="Gene3D" id="1.20.1070.10">
    <property type="entry name" value="Rhodopsin 7-helix transmembrane proteins"/>
    <property type="match status" value="1"/>
</dbReference>
<evidence type="ECO:0000256" key="5">
    <source>
        <dbReference type="ARBA" id="ARBA00023136"/>
    </source>
</evidence>
<evidence type="ECO:0000256" key="4">
    <source>
        <dbReference type="ARBA" id="ARBA00023040"/>
    </source>
</evidence>
<sequence length="198" mass="21939">MNKLKKEGAPKACGIDNVNVEISSSEVPSIEPSTLTSEETTSNIDTSPSTVIDILNGEGTLTASENLPKNTPLEISENHSRRSPEYIANQKRPRSIKKKFPDNKAKPHLNKYNVTVTKRLAIVVLAFIICLLPFGVSVVVPPSDPGVPWTGLMLTINSCVNPLIYARTMPEFRKVMLAIIRCRLKDITEPIACIRRFR</sequence>
<dbReference type="AlphaFoldDB" id="A0A7M7HGQ5"/>
<dbReference type="GeneID" id="584479"/>
<organism evidence="10 11">
    <name type="scientific">Strongylocentrotus purpuratus</name>
    <name type="common">Purple sea urchin</name>
    <dbReference type="NCBI Taxonomy" id="7668"/>
    <lineage>
        <taxon>Eukaryota</taxon>
        <taxon>Metazoa</taxon>
        <taxon>Echinodermata</taxon>
        <taxon>Eleutherozoa</taxon>
        <taxon>Echinozoa</taxon>
        <taxon>Echinoidea</taxon>
        <taxon>Euechinoidea</taxon>
        <taxon>Echinacea</taxon>
        <taxon>Camarodonta</taxon>
        <taxon>Echinidea</taxon>
        <taxon>Strongylocentrotidae</taxon>
        <taxon>Strongylocentrotus</taxon>
    </lineage>
</organism>
<dbReference type="EnsemblMetazoa" id="XM_011667166">
    <property type="protein sequence ID" value="XP_011665468"/>
    <property type="gene ID" value="LOC584479"/>
</dbReference>
<evidence type="ECO:0000256" key="8">
    <source>
        <dbReference type="SAM" id="MobiDB-lite"/>
    </source>
</evidence>
<keyword evidence="6" id="KW-0675">Receptor</keyword>
<name>A0A7M7HGQ5_STRPU</name>
<evidence type="ECO:0000256" key="6">
    <source>
        <dbReference type="ARBA" id="ARBA00023170"/>
    </source>
</evidence>
<dbReference type="PANTHER" id="PTHR24248:SF66">
    <property type="entry name" value="OCTOPAMINE RECEPTOR BETA-3R"/>
    <property type="match status" value="1"/>
</dbReference>
<dbReference type="KEGG" id="spu:584479"/>
<feature type="region of interest" description="Disordered" evidence="8">
    <location>
        <begin position="23"/>
        <end position="49"/>
    </location>
</feature>
<keyword evidence="7" id="KW-0807">Transducer</keyword>
<dbReference type="PANTHER" id="PTHR24248">
    <property type="entry name" value="ADRENERGIC RECEPTOR-RELATED G-PROTEIN COUPLED RECEPTOR"/>
    <property type="match status" value="1"/>
</dbReference>
<evidence type="ECO:0000256" key="9">
    <source>
        <dbReference type="SAM" id="Phobius"/>
    </source>
</evidence>
<feature type="compositionally biased region" description="Low complexity" evidence="8">
    <location>
        <begin position="23"/>
        <end position="42"/>
    </location>
</feature>
<evidence type="ECO:0000256" key="7">
    <source>
        <dbReference type="ARBA" id="ARBA00023224"/>
    </source>
</evidence>
<proteinExistence type="predicted"/>
<feature type="transmembrane region" description="Helical" evidence="9">
    <location>
        <begin position="146"/>
        <end position="166"/>
    </location>
</feature>
<dbReference type="RefSeq" id="XP_011665468.2">
    <property type="nucleotide sequence ID" value="XM_011667166.2"/>
</dbReference>
<feature type="region of interest" description="Disordered" evidence="8">
    <location>
        <begin position="62"/>
        <end position="104"/>
    </location>
</feature>
<dbReference type="InParanoid" id="A0A7M7HGQ5"/>
<dbReference type="PRINTS" id="PR00237">
    <property type="entry name" value="GPCRRHODOPSN"/>
</dbReference>
<dbReference type="CDD" id="cd00637">
    <property type="entry name" value="7tm_classA_rhodopsin-like"/>
    <property type="match status" value="1"/>
</dbReference>
<evidence type="ECO:0000256" key="1">
    <source>
        <dbReference type="ARBA" id="ARBA00004141"/>
    </source>
</evidence>
<accession>A0A7M7HGQ5</accession>
<comment type="subcellular location">
    <subcellularLocation>
        <location evidence="1">Membrane</location>
        <topology evidence="1">Multi-pass membrane protein</topology>
    </subcellularLocation>
</comment>
<dbReference type="GO" id="GO:0004930">
    <property type="term" value="F:G protein-coupled receptor activity"/>
    <property type="evidence" value="ECO:0007669"/>
    <property type="project" value="UniProtKB-KW"/>
</dbReference>
<evidence type="ECO:0000313" key="11">
    <source>
        <dbReference type="Proteomes" id="UP000007110"/>
    </source>
</evidence>
<evidence type="ECO:0000256" key="2">
    <source>
        <dbReference type="ARBA" id="ARBA00022692"/>
    </source>
</evidence>
<dbReference type="InterPro" id="IPR000276">
    <property type="entry name" value="GPCR_Rhodpsn"/>
</dbReference>
<keyword evidence="2 9" id="KW-0812">Transmembrane</keyword>
<protein>
    <submittedName>
        <fullName evidence="10">Uncharacterized protein</fullName>
    </submittedName>
</protein>
<feature type="transmembrane region" description="Helical" evidence="9">
    <location>
        <begin position="120"/>
        <end position="140"/>
    </location>
</feature>
<dbReference type="OrthoDB" id="10044919at2759"/>
<dbReference type="Proteomes" id="UP000007110">
    <property type="component" value="Unassembled WGS sequence"/>
</dbReference>
<keyword evidence="11" id="KW-1185">Reference proteome</keyword>
<evidence type="ECO:0000313" key="10">
    <source>
        <dbReference type="EnsemblMetazoa" id="XP_011665468"/>
    </source>
</evidence>
<keyword evidence="5 9" id="KW-0472">Membrane</keyword>
<reference evidence="11" key="1">
    <citation type="submission" date="2015-02" db="EMBL/GenBank/DDBJ databases">
        <title>Genome sequencing for Strongylocentrotus purpuratus.</title>
        <authorList>
            <person name="Murali S."/>
            <person name="Liu Y."/>
            <person name="Vee V."/>
            <person name="English A."/>
            <person name="Wang M."/>
            <person name="Skinner E."/>
            <person name="Han Y."/>
            <person name="Muzny D.M."/>
            <person name="Worley K.C."/>
            <person name="Gibbs R.A."/>
        </authorList>
    </citation>
    <scope>NUCLEOTIDE SEQUENCE</scope>
</reference>
<keyword evidence="3 9" id="KW-1133">Transmembrane helix</keyword>
<evidence type="ECO:0000256" key="3">
    <source>
        <dbReference type="ARBA" id="ARBA00022989"/>
    </source>
</evidence>
<dbReference type="GO" id="GO:0016020">
    <property type="term" value="C:membrane"/>
    <property type="evidence" value="ECO:0007669"/>
    <property type="project" value="UniProtKB-SubCell"/>
</dbReference>
<keyword evidence="4" id="KW-0297">G-protein coupled receptor</keyword>
<reference evidence="10" key="2">
    <citation type="submission" date="2021-01" db="UniProtKB">
        <authorList>
            <consortium name="EnsemblMetazoa"/>
        </authorList>
    </citation>
    <scope>IDENTIFICATION</scope>
</reference>
<dbReference type="SUPFAM" id="SSF81321">
    <property type="entry name" value="Family A G protein-coupled receptor-like"/>
    <property type="match status" value="1"/>
</dbReference>